<dbReference type="EMBL" id="UINC01226650">
    <property type="protein sequence ID" value="SVE57227.1"/>
    <property type="molecule type" value="Genomic_DNA"/>
</dbReference>
<accession>A0A383EK56</accession>
<dbReference type="AlphaFoldDB" id="A0A383EK56"/>
<gene>
    <name evidence="1" type="ORF">METZ01_LOCUS510081</name>
</gene>
<sequence>MLKWVMVLGAATVMSFITMPSNAANLIVTVEQVRNSKGEIRFSIFNVPSQFPQGDELDSKDVPAQLGFVTVQFYNLIPGAYAIAIHHDENSDGEMNTNFIGLPKEGYGFSNNAKVNFAPPVFEAAAFNLDVGDKSIRLRVVY</sequence>
<protein>
    <recommendedName>
        <fullName evidence="2">DUF2141 domain-containing protein</fullName>
    </recommendedName>
</protein>
<proteinExistence type="predicted"/>
<dbReference type="Pfam" id="PF09912">
    <property type="entry name" value="DUF2141"/>
    <property type="match status" value="1"/>
</dbReference>
<organism evidence="1">
    <name type="scientific">marine metagenome</name>
    <dbReference type="NCBI Taxonomy" id="408172"/>
    <lineage>
        <taxon>unclassified sequences</taxon>
        <taxon>metagenomes</taxon>
        <taxon>ecological metagenomes</taxon>
    </lineage>
</organism>
<evidence type="ECO:0008006" key="2">
    <source>
        <dbReference type="Google" id="ProtNLM"/>
    </source>
</evidence>
<dbReference type="InterPro" id="IPR018673">
    <property type="entry name" value="DUF2141"/>
</dbReference>
<reference evidence="1" key="1">
    <citation type="submission" date="2018-05" db="EMBL/GenBank/DDBJ databases">
        <authorList>
            <person name="Lanie J.A."/>
            <person name="Ng W.-L."/>
            <person name="Kazmierczak K.M."/>
            <person name="Andrzejewski T.M."/>
            <person name="Davidsen T.M."/>
            <person name="Wayne K.J."/>
            <person name="Tettelin H."/>
            <person name="Glass J.I."/>
            <person name="Rusch D."/>
            <person name="Podicherti R."/>
            <person name="Tsui H.-C.T."/>
            <person name="Winkler M.E."/>
        </authorList>
    </citation>
    <scope>NUCLEOTIDE SEQUENCE</scope>
</reference>
<name>A0A383EK56_9ZZZZ</name>
<evidence type="ECO:0000313" key="1">
    <source>
        <dbReference type="EMBL" id="SVE57227.1"/>
    </source>
</evidence>